<dbReference type="Gramene" id="TraesNOR2A03G00678060.1">
    <property type="protein sequence ID" value="TraesNOR2A03G00678060.1.CDS1"/>
    <property type="gene ID" value="TraesNOR2A03G00678060"/>
</dbReference>
<dbReference type="AlphaFoldDB" id="A0A3B6AXA9"/>
<dbReference type="Gramene" id="TraesSYM2A03G00675900.1">
    <property type="protein sequence ID" value="TraesSYM2A03G00675900.1.CDS1"/>
    <property type="gene ID" value="TraesSYM2A03G00675900"/>
</dbReference>
<accession>A0A3B6AXA9</accession>
<dbReference type="Gramene" id="TraesCAD_scaffold_002720_01G000100.1">
    <property type="protein sequence ID" value="TraesCAD_scaffold_002720_01G000100.1"/>
    <property type="gene ID" value="TraesCAD_scaffold_002720_01G000100"/>
</dbReference>
<dbReference type="Gramene" id="TraesLAC2A03G00672720.1">
    <property type="protein sequence ID" value="TraesLAC2A03G00672720.1.CDS1"/>
    <property type="gene ID" value="TraesLAC2A03G00672720"/>
</dbReference>
<name>A0A3B6AXA9_WHEAT</name>
<dbReference type="Proteomes" id="UP000019116">
    <property type="component" value="Chromosome 2A"/>
</dbReference>
<protein>
    <submittedName>
        <fullName evidence="1">Uncharacterized protein</fullName>
    </submittedName>
</protein>
<dbReference type="Gramene" id="TraesCS2A03G0536500.1">
    <property type="protein sequence ID" value="TraesCS2A03G0536500.1.CDS1"/>
    <property type="gene ID" value="TraesCS2A03G0536500"/>
</dbReference>
<dbReference type="OMA" id="GYRRPDV"/>
<dbReference type="Gramene" id="TraesMAC2A03G00667170.1">
    <property type="protein sequence ID" value="TraesMAC2A03G00667170.1.CDS1"/>
    <property type="gene ID" value="TraesMAC2A03G00667170"/>
</dbReference>
<reference evidence="1" key="2">
    <citation type="submission" date="2018-10" db="UniProtKB">
        <authorList>
            <consortium name="EnsemblPlants"/>
        </authorList>
    </citation>
    <scope>IDENTIFICATION</scope>
</reference>
<dbReference type="Gramene" id="TraesARI2A03G00676300.1">
    <property type="protein sequence ID" value="TraesARI2A03G00676300.1.CDS1"/>
    <property type="gene ID" value="TraesARI2A03G00676300"/>
</dbReference>
<dbReference type="Gramene" id="TraesJAG2A03G00670120.1">
    <property type="protein sequence ID" value="TraesJAG2A03G00670120.1.CDS1"/>
    <property type="gene ID" value="TraesJAG2A03G00670120"/>
</dbReference>
<dbReference type="Gramene" id="TraesJUL2A03G00673340.1">
    <property type="protein sequence ID" value="TraesJUL2A03G00673340.1.CDS1"/>
    <property type="gene ID" value="TraesJUL2A03G00673340"/>
</dbReference>
<dbReference type="Gramene" id="TraesWEE_scaffold_000206_01G000100.1">
    <property type="protein sequence ID" value="TraesWEE_scaffold_000206_01G000100.1"/>
    <property type="gene ID" value="TraesWEE_scaffold_000206_01G000100"/>
</dbReference>
<dbReference type="Gramene" id="TraesPARA_EIv1.0_0409340.1">
    <property type="protein sequence ID" value="TraesPARA_EIv1.0_0409340.1.CDS1"/>
    <property type="gene ID" value="TraesPARA_EIv1.0_0409340"/>
</dbReference>
<organism evidence="1">
    <name type="scientific">Triticum aestivum</name>
    <name type="common">Wheat</name>
    <dbReference type="NCBI Taxonomy" id="4565"/>
    <lineage>
        <taxon>Eukaryota</taxon>
        <taxon>Viridiplantae</taxon>
        <taxon>Streptophyta</taxon>
        <taxon>Embryophyta</taxon>
        <taxon>Tracheophyta</taxon>
        <taxon>Spermatophyta</taxon>
        <taxon>Magnoliopsida</taxon>
        <taxon>Liliopsida</taxon>
        <taxon>Poales</taxon>
        <taxon>Poaceae</taxon>
        <taxon>BOP clade</taxon>
        <taxon>Pooideae</taxon>
        <taxon>Triticodae</taxon>
        <taxon>Triticeae</taxon>
        <taxon>Triticinae</taxon>
        <taxon>Triticum</taxon>
    </lineage>
</organism>
<reference evidence="1" key="1">
    <citation type="submission" date="2018-08" db="EMBL/GenBank/DDBJ databases">
        <authorList>
            <person name="Rossello M."/>
        </authorList>
    </citation>
    <scope>NUCLEOTIDE SEQUENCE [LARGE SCALE GENOMIC DNA]</scope>
    <source>
        <strain evidence="1">cv. Chinese Spring</strain>
    </source>
</reference>
<dbReference type="Gramene" id="TraesRN2A0100507200.1">
    <property type="protein sequence ID" value="TraesRN2A0100507200.1"/>
    <property type="gene ID" value="TraesRN2A0100507200"/>
</dbReference>
<dbReference type="Gramene" id="TraesCLE_scaffold_006822_01G000100.1">
    <property type="protein sequence ID" value="TraesCLE_scaffold_006822_01G000100.1"/>
    <property type="gene ID" value="TraesCLE_scaffold_006822_01G000100"/>
</dbReference>
<dbReference type="Gramene" id="TraesCS2A02G235800.1">
    <property type="protein sequence ID" value="TraesCS2A02G235800.1.cds1"/>
    <property type="gene ID" value="TraesCS2A02G235800"/>
</dbReference>
<proteinExistence type="predicted"/>
<sequence length="109" mass="11675">MATRMGMQSEEITCTGVDEAERRTEAMPGCAGSMRLVRRPSRKGRLEMCALGAGGSSSVTWVAGAGGVARWMVQGTWRRKRRGSADFGVAARVPGQALSPGYRRTNVTL</sequence>
<dbReference type="EnsemblPlants" id="TraesCS2A02G235800.1">
    <property type="protein sequence ID" value="TraesCS2A02G235800.1.cds1"/>
    <property type="gene ID" value="TraesCS2A02G235800"/>
</dbReference>
<evidence type="ECO:0000313" key="2">
    <source>
        <dbReference type="Proteomes" id="UP000019116"/>
    </source>
</evidence>
<evidence type="ECO:0000313" key="1">
    <source>
        <dbReference type="EnsemblPlants" id="TraesCS2A02G235800.1.cds1"/>
    </source>
</evidence>
<dbReference type="Gramene" id="TraesLDM2A03G00671900.1">
    <property type="protein sequence ID" value="TraesLDM2A03G00671900.1.CDS1"/>
    <property type="gene ID" value="TraesLDM2A03G00671900"/>
</dbReference>
<dbReference type="Gramene" id="TraesROB_scaffold_011734_01G000100.1">
    <property type="protein sequence ID" value="TraesROB_scaffold_011734_01G000100.1"/>
    <property type="gene ID" value="TraesROB_scaffold_011734_01G000100"/>
</dbReference>
<keyword evidence="2" id="KW-1185">Reference proteome</keyword>
<dbReference type="Gramene" id="TraesSTA2A03G00667490.1">
    <property type="protein sequence ID" value="TraesSTA2A03G00667490.1.CDS1"/>
    <property type="gene ID" value="TraesSTA2A03G00667490"/>
</dbReference>